<dbReference type="PANTHER" id="PTHR36529:SF1">
    <property type="entry name" value="GLYCOSYLTRANSFERASE"/>
    <property type="match status" value="1"/>
</dbReference>
<reference evidence="1 2" key="1">
    <citation type="submission" date="2016-10" db="EMBL/GenBank/DDBJ databases">
        <authorList>
            <person name="de Groot N.N."/>
        </authorList>
    </citation>
    <scope>NUCLEOTIDE SEQUENCE [LARGE SCALE GENOMIC DNA]</scope>
    <source>
        <strain evidence="1 2">DSM 25584</strain>
    </source>
</reference>
<dbReference type="AlphaFoldDB" id="A0A1G7LSU5"/>
<dbReference type="EMBL" id="FNCE01000001">
    <property type="protein sequence ID" value="SDF52582.1"/>
    <property type="molecule type" value="Genomic_DNA"/>
</dbReference>
<dbReference type="RefSeq" id="WP_090018391.1">
    <property type="nucleotide sequence ID" value="NZ_FNCE01000001.1"/>
</dbReference>
<protein>
    <recommendedName>
        <fullName evidence="3">Glycosyltransferase</fullName>
    </recommendedName>
</protein>
<dbReference type="InterPro" id="IPR018641">
    <property type="entry name" value="Trfase_1_rSAM/seldom-assoc"/>
</dbReference>
<keyword evidence="2" id="KW-1185">Reference proteome</keyword>
<dbReference type="Gene3D" id="3.90.550.10">
    <property type="entry name" value="Spore Coat Polysaccharide Biosynthesis Protein SpsA, Chain A"/>
    <property type="match status" value="1"/>
</dbReference>
<dbReference type="Pfam" id="PF09837">
    <property type="entry name" value="DUF2064"/>
    <property type="match status" value="1"/>
</dbReference>
<evidence type="ECO:0000313" key="2">
    <source>
        <dbReference type="Proteomes" id="UP000199415"/>
    </source>
</evidence>
<proteinExistence type="predicted"/>
<name>A0A1G7LSU5_9PROT</name>
<accession>A0A1G7LSU5</accession>
<dbReference type="STRING" id="1082479.SAMN05216241_101363"/>
<evidence type="ECO:0000313" key="1">
    <source>
        <dbReference type="EMBL" id="SDF52582.1"/>
    </source>
</evidence>
<dbReference type="SUPFAM" id="SSF53448">
    <property type="entry name" value="Nucleotide-diphospho-sugar transferases"/>
    <property type="match status" value="1"/>
</dbReference>
<sequence>MSLEQHLVLFAREPRLGKGKRRLARELGDVAAWRFHRLTTARLLRRLAGDPRWRTWLAVTPDSAVNRPGRLWRAPVSVMPQGQGDLGDRLARAANTLPKGPMVVIGADVPDIRPRHVARAFDRLGRDDAVLGPADDGGYWLIGLKRRPVVRAPFDGVRWGGPHALADTAANLENAGLRVGYLETLSDVDTAADLRAHMWR</sequence>
<gene>
    <name evidence="1" type="ORF">SAMN05216241_101363</name>
</gene>
<organism evidence="1 2">
    <name type="scientific">Limimonas halophila</name>
    <dbReference type="NCBI Taxonomy" id="1082479"/>
    <lineage>
        <taxon>Bacteria</taxon>
        <taxon>Pseudomonadati</taxon>
        <taxon>Pseudomonadota</taxon>
        <taxon>Alphaproteobacteria</taxon>
        <taxon>Rhodospirillales</taxon>
        <taxon>Rhodovibrionaceae</taxon>
        <taxon>Limimonas</taxon>
    </lineage>
</organism>
<evidence type="ECO:0008006" key="3">
    <source>
        <dbReference type="Google" id="ProtNLM"/>
    </source>
</evidence>
<dbReference type="NCBIfam" id="TIGR04282">
    <property type="entry name" value="glyco_like_cofC"/>
    <property type="match status" value="1"/>
</dbReference>
<dbReference type="PANTHER" id="PTHR36529">
    <property type="entry name" value="SLL1095 PROTEIN"/>
    <property type="match status" value="1"/>
</dbReference>
<dbReference type="InterPro" id="IPR029044">
    <property type="entry name" value="Nucleotide-diphossugar_trans"/>
</dbReference>
<dbReference type="OrthoDB" id="9798250at2"/>
<dbReference type="Proteomes" id="UP000199415">
    <property type="component" value="Unassembled WGS sequence"/>
</dbReference>